<gene>
    <name evidence="2" type="ORF">DKT75_20865</name>
</gene>
<dbReference type="AlphaFoldDB" id="A0A317C3K8"/>
<dbReference type="PANTHER" id="PTHR37691:SF1">
    <property type="entry name" value="BLR3518 PROTEIN"/>
    <property type="match status" value="1"/>
</dbReference>
<dbReference type="PANTHER" id="PTHR37691">
    <property type="entry name" value="BLR3518 PROTEIN"/>
    <property type="match status" value="1"/>
</dbReference>
<proteinExistence type="predicted"/>
<reference evidence="2 3" key="1">
    <citation type="submission" date="2018-05" db="EMBL/GenBank/DDBJ databases">
        <title>Leucothrix arctica sp. nov., isolated from Arctic seawater.</title>
        <authorList>
            <person name="Choi A."/>
            <person name="Baek K."/>
        </authorList>
    </citation>
    <scope>NUCLEOTIDE SEQUENCE [LARGE SCALE GENOMIC DNA]</scope>
    <source>
        <strain evidence="2 3">IMCC9719</strain>
    </source>
</reference>
<feature type="signal peptide" evidence="1">
    <location>
        <begin position="1"/>
        <end position="20"/>
    </location>
</feature>
<keyword evidence="3" id="KW-1185">Reference proteome</keyword>
<sequence>MLASVLALGLALVVSMVSFAKEVEDASDGFEPDHKVVIQVSTADPKVHALALSNAVNLQKHYGIDNIAIEIVAYGPGLSMVTKQSTVLERVTSLIFEDVTVTACGNTMDTIARNTGKQPELIEGVGKVQTGLARIIELQEQGYSYVRP</sequence>
<evidence type="ECO:0000313" key="2">
    <source>
        <dbReference type="EMBL" id="PWQ93235.1"/>
    </source>
</evidence>
<organism evidence="2 3">
    <name type="scientific">Leucothrix arctica</name>
    <dbReference type="NCBI Taxonomy" id="1481894"/>
    <lineage>
        <taxon>Bacteria</taxon>
        <taxon>Pseudomonadati</taxon>
        <taxon>Pseudomonadota</taxon>
        <taxon>Gammaproteobacteria</taxon>
        <taxon>Thiotrichales</taxon>
        <taxon>Thiotrichaceae</taxon>
        <taxon>Leucothrix</taxon>
    </lineage>
</organism>
<dbReference type="InterPro" id="IPR003787">
    <property type="entry name" value="Sulphur_relay_DsrE/F-like"/>
</dbReference>
<dbReference type="Gene3D" id="3.40.1260.10">
    <property type="entry name" value="DsrEFH-like"/>
    <property type="match status" value="1"/>
</dbReference>
<protein>
    <submittedName>
        <fullName evidence="2">Uncharacterized protein</fullName>
    </submittedName>
</protein>
<dbReference type="InterPro" id="IPR027396">
    <property type="entry name" value="DsrEFH-like"/>
</dbReference>
<dbReference type="EMBL" id="QGKL01000043">
    <property type="protein sequence ID" value="PWQ93235.1"/>
    <property type="molecule type" value="Genomic_DNA"/>
</dbReference>
<dbReference type="SUPFAM" id="SSF75169">
    <property type="entry name" value="DsrEFH-like"/>
    <property type="match status" value="1"/>
</dbReference>
<dbReference type="Proteomes" id="UP000245506">
    <property type="component" value="Unassembled WGS sequence"/>
</dbReference>
<evidence type="ECO:0000313" key="3">
    <source>
        <dbReference type="Proteomes" id="UP000245506"/>
    </source>
</evidence>
<comment type="caution">
    <text evidence="2">The sequence shown here is derived from an EMBL/GenBank/DDBJ whole genome shotgun (WGS) entry which is preliminary data.</text>
</comment>
<dbReference type="Pfam" id="PF02635">
    <property type="entry name" value="DsrE"/>
    <property type="match status" value="1"/>
</dbReference>
<dbReference type="OrthoDB" id="6368782at2"/>
<keyword evidence="1" id="KW-0732">Signal</keyword>
<name>A0A317C3K8_9GAMM</name>
<feature type="chain" id="PRO_5016247954" evidence="1">
    <location>
        <begin position="21"/>
        <end position="148"/>
    </location>
</feature>
<accession>A0A317C3K8</accession>
<evidence type="ECO:0000256" key="1">
    <source>
        <dbReference type="SAM" id="SignalP"/>
    </source>
</evidence>